<dbReference type="RefSeq" id="WP_200692903.1">
    <property type="nucleotide sequence ID" value="NZ_JAVREX010000027.1"/>
</dbReference>
<gene>
    <name evidence="2" type="ORF">RM649_34490</name>
</gene>
<protein>
    <submittedName>
        <fullName evidence="2">Uncharacterized protein</fullName>
    </submittedName>
</protein>
<dbReference type="EMBL" id="JAVREX010000027">
    <property type="protein sequence ID" value="MDT0432711.1"/>
    <property type="molecule type" value="Genomic_DNA"/>
</dbReference>
<reference evidence="3" key="1">
    <citation type="submission" date="2023-07" db="EMBL/GenBank/DDBJ databases">
        <title>30 novel species of actinomycetes from the DSMZ collection.</title>
        <authorList>
            <person name="Nouioui I."/>
        </authorList>
    </citation>
    <scope>NUCLEOTIDE SEQUENCE [LARGE SCALE GENOMIC DNA]</scope>
    <source>
        <strain evidence="3">DSM 41770</strain>
    </source>
</reference>
<proteinExistence type="predicted"/>
<keyword evidence="1" id="KW-1133">Transmembrane helix</keyword>
<evidence type="ECO:0000256" key="1">
    <source>
        <dbReference type="SAM" id="Phobius"/>
    </source>
</evidence>
<accession>A0ABU2RVK7</accession>
<keyword evidence="1" id="KW-0812">Transmembrane</keyword>
<evidence type="ECO:0000313" key="3">
    <source>
        <dbReference type="Proteomes" id="UP001183777"/>
    </source>
</evidence>
<keyword evidence="1" id="KW-0472">Membrane</keyword>
<name>A0ABU2RVK7_9ACTN</name>
<organism evidence="2 3">
    <name type="scientific">Streptomyces salyersiae</name>
    <dbReference type="NCBI Taxonomy" id="3075530"/>
    <lineage>
        <taxon>Bacteria</taxon>
        <taxon>Bacillati</taxon>
        <taxon>Actinomycetota</taxon>
        <taxon>Actinomycetes</taxon>
        <taxon>Kitasatosporales</taxon>
        <taxon>Streptomycetaceae</taxon>
        <taxon>Streptomyces</taxon>
    </lineage>
</organism>
<dbReference type="Proteomes" id="UP001183777">
    <property type="component" value="Unassembled WGS sequence"/>
</dbReference>
<comment type="caution">
    <text evidence="2">The sequence shown here is derived from an EMBL/GenBank/DDBJ whole genome shotgun (WGS) entry which is preliminary data.</text>
</comment>
<keyword evidence="3" id="KW-1185">Reference proteome</keyword>
<evidence type="ECO:0000313" key="2">
    <source>
        <dbReference type="EMBL" id="MDT0432711.1"/>
    </source>
</evidence>
<sequence length="55" mass="5736">MKSLLWLVLCVALVANVLLNVMAESGLQLALSICAGITVIGSGVGLWVLRGPRES</sequence>
<feature type="transmembrane region" description="Helical" evidence="1">
    <location>
        <begin position="29"/>
        <end position="49"/>
    </location>
</feature>